<gene>
    <name evidence="1" type="ordered locus">Desti_3388</name>
</gene>
<keyword evidence="2" id="KW-1185">Reference proteome</keyword>
<evidence type="ECO:0000313" key="2">
    <source>
        <dbReference type="Proteomes" id="UP000006055"/>
    </source>
</evidence>
<evidence type="ECO:0000313" key="1">
    <source>
        <dbReference type="EMBL" id="AFM26043.1"/>
    </source>
</evidence>
<proteinExistence type="predicted"/>
<dbReference type="AlphaFoldDB" id="I4C902"/>
<organism evidence="1 2">
    <name type="scientific">Desulfomonile tiedjei (strain ATCC 49306 / DSM 6799 / DCB-1)</name>
    <dbReference type="NCBI Taxonomy" id="706587"/>
    <lineage>
        <taxon>Bacteria</taxon>
        <taxon>Pseudomonadati</taxon>
        <taxon>Thermodesulfobacteriota</taxon>
        <taxon>Desulfomonilia</taxon>
        <taxon>Desulfomonilales</taxon>
        <taxon>Desulfomonilaceae</taxon>
        <taxon>Desulfomonile</taxon>
    </lineage>
</organism>
<dbReference type="STRING" id="706587.Desti_3388"/>
<dbReference type="KEGG" id="dti:Desti_3388"/>
<dbReference type="Proteomes" id="UP000006055">
    <property type="component" value="Chromosome"/>
</dbReference>
<name>I4C902_DESTA</name>
<accession>I4C902</accession>
<sequence length="47" mass="5148">MMTTVEQQEEDTIDPGLTAFWRISAAAKVMGVSIETTRTTSNKKGSE</sequence>
<dbReference type="EMBL" id="CP003360">
    <property type="protein sequence ID" value="AFM26043.1"/>
    <property type="molecule type" value="Genomic_DNA"/>
</dbReference>
<reference evidence="2" key="1">
    <citation type="submission" date="2012-06" db="EMBL/GenBank/DDBJ databases">
        <title>Complete sequence of chromosome of Desulfomonile tiedjei DSM 6799.</title>
        <authorList>
            <person name="Lucas S."/>
            <person name="Copeland A."/>
            <person name="Lapidus A."/>
            <person name="Glavina del Rio T."/>
            <person name="Dalin E."/>
            <person name="Tice H."/>
            <person name="Bruce D."/>
            <person name="Goodwin L."/>
            <person name="Pitluck S."/>
            <person name="Peters L."/>
            <person name="Ovchinnikova G."/>
            <person name="Zeytun A."/>
            <person name="Lu M."/>
            <person name="Kyrpides N."/>
            <person name="Mavromatis K."/>
            <person name="Ivanova N."/>
            <person name="Brettin T."/>
            <person name="Detter J.C."/>
            <person name="Han C."/>
            <person name="Larimer F."/>
            <person name="Land M."/>
            <person name="Hauser L."/>
            <person name="Markowitz V."/>
            <person name="Cheng J.-F."/>
            <person name="Hugenholtz P."/>
            <person name="Woyke T."/>
            <person name="Wu D."/>
            <person name="Spring S."/>
            <person name="Schroeder M."/>
            <person name="Brambilla E."/>
            <person name="Klenk H.-P."/>
            <person name="Eisen J.A."/>
        </authorList>
    </citation>
    <scope>NUCLEOTIDE SEQUENCE [LARGE SCALE GENOMIC DNA]</scope>
    <source>
        <strain evidence="2">ATCC 49306 / DSM 6799 / DCB-1</strain>
    </source>
</reference>
<protein>
    <submittedName>
        <fullName evidence="1">Uncharacterized protein</fullName>
    </submittedName>
</protein>
<dbReference type="RefSeq" id="WP_014811177.1">
    <property type="nucleotide sequence ID" value="NC_018025.1"/>
</dbReference>
<dbReference type="HOGENOM" id="CLU_3167313_0_0_7"/>